<dbReference type="AlphaFoldDB" id="A0A0G0EPA7"/>
<comment type="caution">
    <text evidence="2">The sequence shown here is derived from an EMBL/GenBank/DDBJ whole genome shotgun (WGS) entry which is preliminary data.</text>
</comment>
<sequence>MEKNKLEKILSLPIAIIIAGAMLSLAWMYNTRIKIPDSLQKVSVGSEKTQIQKTELEEKVLPTRVELPITWGNIGVRLVESGTIDGEKFKALYESREQFTEEYEKLLLGDSKEKLKINEENAGYLLNLFWALGLSNNNPILSDKTSVL</sequence>
<reference evidence="2 3" key="1">
    <citation type="journal article" date="2015" name="Nature">
        <title>rRNA introns, odd ribosomes, and small enigmatic genomes across a large radiation of phyla.</title>
        <authorList>
            <person name="Brown C.T."/>
            <person name="Hug L.A."/>
            <person name="Thomas B.C."/>
            <person name="Sharon I."/>
            <person name="Castelle C.J."/>
            <person name="Singh A."/>
            <person name="Wilkins M.J."/>
            <person name="Williams K.H."/>
            <person name="Banfield J.F."/>
        </authorList>
    </citation>
    <scope>NUCLEOTIDE SEQUENCE [LARGE SCALE GENOMIC DNA]</scope>
</reference>
<feature type="transmembrane region" description="Helical" evidence="1">
    <location>
        <begin position="9"/>
        <end position="29"/>
    </location>
</feature>
<organism evidence="2 3">
    <name type="scientific">Candidatus Daviesbacteria bacterium GW2011_GWB1_36_5</name>
    <dbReference type="NCBI Taxonomy" id="1618426"/>
    <lineage>
        <taxon>Bacteria</taxon>
        <taxon>Candidatus Daviesiibacteriota</taxon>
    </lineage>
</organism>
<evidence type="ECO:0000256" key="1">
    <source>
        <dbReference type="SAM" id="Phobius"/>
    </source>
</evidence>
<dbReference type="EMBL" id="LBSA01000049">
    <property type="protein sequence ID" value="KKQ07332.1"/>
    <property type="molecule type" value="Genomic_DNA"/>
</dbReference>
<dbReference type="Proteomes" id="UP000034492">
    <property type="component" value="Unassembled WGS sequence"/>
</dbReference>
<keyword evidence="1" id="KW-0812">Transmembrane</keyword>
<keyword evidence="1" id="KW-1133">Transmembrane helix</keyword>
<name>A0A0G0EPA7_9BACT</name>
<keyword evidence="1" id="KW-0472">Membrane</keyword>
<evidence type="ECO:0000313" key="3">
    <source>
        <dbReference type="Proteomes" id="UP000034492"/>
    </source>
</evidence>
<accession>A0A0G0EPA7</accession>
<evidence type="ECO:0000313" key="2">
    <source>
        <dbReference type="EMBL" id="KKQ07332.1"/>
    </source>
</evidence>
<gene>
    <name evidence="2" type="ORF">US19_C0049G0007</name>
</gene>
<proteinExistence type="predicted"/>
<protein>
    <submittedName>
        <fullName evidence="2">Uncharacterized protein</fullName>
    </submittedName>
</protein>